<dbReference type="PIRSF" id="PIRSF029171">
    <property type="entry name" value="Esterase_LipA"/>
    <property type="match status" value="1"/>
</dbReference>
<dbReference type="Gene3D" id="1.10.260.130">
    <property type="match status" value="1"/>
</dbReference>
<dbReference type="PANTHER" id="PTHR34853">
    <property type="match status" value="1"/>
</dbReference>
<keyword evidence="1" id="KW-0732">Signal</keyword>
<feature type="signal peptide" evidence="1">
    <location>
        <begin position="1"/>
        <end position="18"/>
    </location>
</feature>
<evidence type="ECO:0000256" key="1">
    <source>
        <dbReference type="PIRNR" id="PIRNR029171"/>
    </source>
</evidence>
<dbReference type="OrthoDB" id="2373480at2759"/>
<gene>
    <name evidence="2" type="ORF">BDY17DRAFT_23994</name>
</gene>
<dbReference type="InterPro" id="IPR005152">
    <property type="entry name" value="Lipase_secreted"/>
</dbReference>
<reference evidence="2" key="1">
    <citation type="journal article" date="2020" name="Stud. Mycol.">
        <title>101 Dothideomycetes genomes: a test case for predicting lifestyles and emergence of pathogens.</title>
        <authorList>
            <person name="Haridas S."/>
            <person name="Albert R."/>
            <person name="Binder M."/>
            <person name="Bloem J."/>
            <person name="Labutti K."/>
            <person name="Salamov A."/>
            <person name="Andreopoulos B."/>
            <person name="Baker S."/>
            <person name="Barry K."/>
            <person name="Bills G."/>
            <person name="Bluhm B."/>
            <person name="Cannon C."/>
            <person name="Castanera R."/>
            <person name="Culley D."/>
            <person name="Daum C."/>
            <person name="Ezra D."/>
            <person name="Gonzalez J."/>
            <person name="Henrissat B."/>
            <person name="Kuo A."/>
            <person name="Liang C."/>
            <person name="Lipzen A."/>
            <person name="Lutzoni F."/>
            <person name="Magnuson J."/>
            <person name="Mondo S."/>
            <person name="Nolan M."/>
            <person name="Ohm R."/>
            <person name="Pangilinan J."/>
            <person name="Park H.-J."/>
            <person name="Ramirez L."/>
            <person name="Alfaro M."/>
            <person name="Sun H."/>
            <person name="Tritt A."/>
            <person name="Yoshinaga Y."/>
            <person name="Zwiers L.-H."/>
            <person name="Turgeon B."/>
            <person name="Goodwin S."/>
            <person name="Spatafora J."/>
            <person name="Crous P."/>
            <person name="Grigoriev I."/>
        </authorList>
    </citation>
    <scope>NUCLEOTIDE SEQUENCE</scope>
    <source>
        <strain evidence="2">CBS 113389</strain>
    </source>
</reference>
<evidence type="ECO:0000313" key="2">
    <source>
        <dbReference type="EMBL" id="KAF2488112.1"/>
    </source>
</evidence>
<dbReference type="GO" id="GO:0016042">
    <property type="term" value="P:lipid catabolic process"/>
    <property type="evidence" value="ECO:0007669"/>
    <property type="project" value="UniProtKB-UniRule"/>
</dbReference>
<sequence length="447" mass="46707">MLVSWLAVAFAGLADARALWTPTGSNPPLATSFPTPSEDPFYVIPNNISSYAAGGVIRARTVFSTEFGALVNAREIFYRTTNRQGNATGTVTTVFIPAAPLSPPAILSYQAAEDALNIMCAPSWANVNTTSEQEAYLGAFLTPIATFALAQGYYVVNSDDEDADSEWLVGITEGRATLDGIRAAQNSLDIASERPAVALLGYSGGAHETVWAASLAMAYAPELNIVGAAYGGTPVDLGAAYTLLNGASGAALAGGAIVGLANGYPALNATLNTLLTPLGKQTFAKFRGVDACIVETGAAFANVNFSSPAYFNGGDPMKNPVVAKVVADESLLMNVSSLPIPVPKFPRYEWHGLNDSTVPYEPEKIYVEQQCQHGANIAFVSYPGLNHDEAAILGLPGALRFIEEALKGAWQTPPCGQNLSTPVLGSVQAIELLGAAVDALLLDELTA</sequence>
<protein>
    <submittedName>
        <fullName evidence="2">Secretory lipase-domain-containing protein</fullName>
    </submittedName>
</protein>
<dbReference type="Pfam" id="PF03583">
    <property type="entry name" value="LIP"/>
    <property type="match status" value="1"/>
</dbReference>
<dbReference type="AlphaFoldDB" id="A0A6A6Q743"/>
<feature type="chain" id="PRO_5025721104" evidence="1">
    <location>
        <begin position="19"/>
        <end position="447"/>
    </location>
</feature>
<comment type="similarity">
    <text evidence="1">Belongs to the AB hydrolase superfamily. Lipase family.</text>
</comment>
<dbReference type="RefSeq" id="XP_033594681.1">
    <property type="nucleotide sequence ID" value="XM_033730351.1"/>
</dbReference>
<dbReference type="PANTHER" id="PTHR34853:SF1">
    <property type="entry name" value="LIPASE 5"/>
    <property type="match status" value="1"/>
</dbReference>
<dbReference type="InterPro" id="IPR029058">
    <property type="entry name" value="AB_hydrolase_fold"/>
</dbReference>
<proteinExistence type="inferred from homology"/>
<dbReference type="GO" id="GO:0004806">
    <property type="term" value="F:triacylglycerol lipase activity"/>
    <property type="evidence" value="ECO:0007669"/>
    <property type="project" value="UniProtKB-UniRule"/>
</dbReference>
<dbReference type="Proteomes" id="UP000799767">
    <property type="component" value="Unassembled WGS sequence"/>
</dbReference>
<evidence type="ECO:0000313" key="3">
    <source>
        <dbReference type="Proteomes" id="UP000799767"/>
    </source>
</evidence>
<dbReference type="EMBL" id="MU001631">
    <property type="protein sequence ID" value="KAF2488112.1"/>
    <property type="molecule type" value="Genomic_DNA"/>
</dbReference>
<name>A0A6A6Q743_9PEZI</name>
<organism evidence="2 3">
    <name type="scientific">Neohortaea acidophila</name>
    <dbReference type="NCBI Taxonomy" id="245834"/>
    <lineage>
        <taxon>Eukaryota</taxon>
        <taxon>Fungi</taxon>
        <taxon>Dikarya</taxon>
        <taxon>Ascomycota</taxon>
        <taxon>Pezizomycotina</taxon>
        <taxon>Dothideomycetes</taxon>
        <taxon>Dothideomycetidae</taxon>
        <taxon>Mycosphaerellales</taxon>
        <taxon>Teratosphaeriaceae</taxon>
        <taxon>Neohortaea</taxon>
    </lineage>
</organism>
<accession>A0A6A6Q743</accession>
<dbReference type="Gene3D" id="3.40.50.1820">
    <property type="entry name" value="alpha/beta hydrolase"/>
    <property type="match status" value="1"/>
</dbReference>
<dbReference type="GeneID" id="54471353"/>
<dbReference type="SUPFAM" id="SSF53474">
    <property type="entry name" value="alpha/beta-Hydrolases"/>
    <property type="match status" value="1"/>
</dbReference>
<keyword evidence="3" id="KW-1185">Reference proteome</keyword>